<dbReference type="SUPFAM" id="SSF54427">
    <property type="entry name" value="NTF2-like"/>
    <property type="match status" value="1"/>
</dbReference>
<dbReference type="AlphaFoldDB" id="A0A9P4MD84"/>
<gene>
    <name evidence="1" type="ORF">NA57DRAFT_72192</name>
</gene>
<evidence type="ECO:0008006" key="3">
    <source>
        <dbReference type="Google" id="ProtNLM"/>
    </source>
</evidence>
<dbReference type="InterPro" id="IPR032710">
    <property type="entry name" value="NTF2-like_dom_sf"/>
</dbReference>
<keyword evidence="2" id="KW-1185">Reference proteome</keyword>
<evidence type="ECO:0000313" key="2">
    <source>
        <dbReference type="Proteomes" id="UP000799772"/>
    </source>
</evidence>
<dbReference type="Proteomes" id="UP000799772">
    <property type="component" value="Unassembled WGS sequence"/>
</dbReference>
<proteinExistence type="predicted"/>
<comment type="caution">
    <text evidence="1">The sequence shown here is derived from an EMBL/GenBank/DDBJ whole genome shotgun (WGS) entry which is preliminary data.</text>
</comment>
<protein>
    <recommendedName>
        <fullName evidence="3">SnoaL-like domain-containing protein</fullName>
    </recommendedName>
</protein>
<accession>A0A9P4MD84</accession>
<dbReference type="OrthoDB" id="3468019at2759"/>
<dbReference type="EMBL" id="ML978122">
    <property type="protein sequence ID" value="KAF2103212.1"/>
    <property type="molecule type" value="Genomic_DNA"/>
</dbReference>
<organism evidence="1 2">
    <name type="scientific">Rhizodiscina lignyota</name>
    <dbReference type="NCBI Taxonomy" id="1504668"/>
    <lineage>
        <taxon>Eukaryota</taxon>
        <taxon>Fungi</taxon>
        <taxon>Dikarya</taxon>
        <taxon>Ascomycota</taxon>
        <taxon>Pezizomycotina</taxon>
        <taxon>Dothideomycetes</taxon>
        <taxon>Pleosporomycetidae</taxon>
        <taxon>Aulographales</taxon>
        <taxon>Rhizodiscinaceae</taxon>
        <taxon>Rhizodiscina</taxon>
    </lineage>
</organism>
<reference evidence="1" key="1">
    <citation type="journal article" date="2020" name="Stud. Mycol.">
        <title>101 Dothideomycetes genomes: a test case for predicting lifestyles and emergence of pathogens.</title>
        <authorList>
            <person name="Haridas S."/>
            <person name="Albert R."/>
            <person name="Binder M."/>
            <person name="Bloem J."/>
            <person name="Labutti K."/>
            <person name="Salamov A."/>
            <person name="Andreopoulos B."/>
            <person name="Baker S."/>
            <person name="Barry K."/>
            <person name="Bills G."/>
            <person name="Bluhm B."/>
            <person name="Cannon C."/>
            <person name="Castanera R."/>
            <person name="Culley D."/>
            <person name="Daum C."/>
            <person name="Ezra D."/>
            <person name="Gonzalez J."/>
            <person name="Henrissat B."/>
            <person name="Kuo A."/>
            <person name="Liang C."/>
            <person name="Lipzen A."/>
            <person name="Lutzoni F."/>
            <person name="Magnuson J."/>
            <person name="Mondo S."/>
            <person name="Nolan M."/>
            <person name="Ohm R."/>
            <person name="Pangilinan J."/>
            <person name="Park H.-J."/>
            <person name="Ramirez L."/>
            <person name="Alfaro M."/>
            <person name="Sun H."/>
            <person name="Tritt A."/>
            <person name="Yoshinaga Y."/>
            <person name="Zwiers L.-H."/>
            <person name="Turgeon B."/>
            <person name="Goodwin S."/>
            <person name="Spatafora J."/>
            <person name="Crous P."/>
            <person name="Grigoriev I."/>
        </authorList>
    </citation>
    <scope>NUCLEOTIDE SEQUENCE</scope>
    <source>
        <strain evidence="1">CBS 133067</strain>
    </source>
</reference>
<name>A0A9P4MD84_9PEZI</name>
<sequence length="149" mass="16908">MGSSYTAYPDTVYAAASPKIPSSHLDVLNEFFRLIDTPTDDSNKNGQEIAALFLPDGVCKTPLATYSGKDELGQSRAKRWARLNSSKHDVLKLFPHDEEGKEFMMLGMLTEKFKDGRDEQAHFAARVEIENNEKEVPKLKFFQAWVTHR</sequence>
<evidence type="ECO:0000313" key="1">
    <source>
        <dbReference type="EMBL" id="KAF2103212.1"/>
    </source>
</evidence>